<proteinExistence type="predicted"/>
<dbReference type="AlphaFoldDB" id="A0A3P8TY76"/>
<dbReference type="GeneTree" id="ENSGT00940000174725"/>
<dbReference type="SUPFAM" id="SSF47473">
    <property type="entry name" value="EF-hand"/>
    <property type="match status" value="1"/>
</dbReference>
<dbReference type="OMA" id="CQCASVG"/>
<dbReference type="Ensembl" id="ENSAPET00000030361.1">
    <property type="protein sequence ID" value="ENSAPEP00000029566.1"/>
    <property type="gene ID" value="ENSAPEG00000021023.1"/>
</dbReference>
<reference evidence="4 5" key="1">
    <citation type="submission" date="2018-03" db="EMBL/GenBank/DDBJ databases">
        <title>Finding Nemo's genes: A chromosome-scale reference assembly of the genome of the orange clownfish Amphiprion percula.</title>
        <authorList>
            <person name="Lehmann R."/>
        </authorList>
    </citation>
    <scope>NUCLEOTIDE SEQUENCE</scope>
</reference>
<dbReference type="Proteomes" id="UP000265080">
    <property type="component" value="Chromosome 7"/>
</dbReference>
<feature type="domain" description="S100/CaBP-9k-type calcium binding subdomain" evidence="3">
    <location>
        <begin position="203"/>
        <end position="242"/>
    </location>
</feature>
<name>A0A3P8TY76_AMPPE</name>
<feature type="chain" id="PRO_5018311696" description="S100/CaBP-9k-type calcium binding subdomain domain-containing protein" evidence="2">
    <location>
        <begin position="25"/>
        <end position="298"/>
    </location>
</feature>
<evidence type="ECO:0000313" key="5">
    <source>
        <dbReference type="Proteomes" id="UP000265080"/>
    </source>
</evidence>
<keyword evidence="1" id="KW-0812">Transmembrane</keyword>
<dbReference type="InterPro" id="IPR013787">
    <property type="entry name" value="S100_Ca-bd_sub"/>
</dbReference>
<evidence type="ECO:0000259" key="3">
    <source>
        <dbReference type="SMART" id="SM01394"/>
    </source>
</evidence>
<dbReference type="STRING" id="161767.ENSAPEP00000029566"/>
<accession>A0A3P8TY76</accession>
<keyword evidence="2" id="KW-0732">Signal</keyword>
<reference evidence="4" key="2">
    <citation type="submission" date="2025-08" db="UniProtKB">
        <authorList>
            <consortium name="Ensembl"/>
        </authorList>
    </citation>
    <scope>IDENTIFICATION</scope>
</reference>
<evidence type="ECO:0000256" key="2">
    <source>
        <dbReference type="SAM" id="SignalP"/>
    </source>
</evidence>
<protein>
    <recommendedName>
        <fullName evidence="3">S100/CaBP-9k-type calcium binding subdomain domain-containing protein</fullName>
    </recommendedName>
</protein>
<organism evidence="4 5">
    <name type="scientific">Amphiprion percula</name>
    <name type="common">Orange clownfish</name>
    <name type="synonym">Lutjanus percula</name>
    <dbReference type="NCBI Taxonomy" id="161767"/>
    <lineage>
        <taxon>Eukaryota</taxon>
        <taxon>Metazoa</taxon>
        <taxon>Chordata</taxon>
        <taxon>Craniata</taxon>
        <taxon>Vertebrata</taxon>
        <taxon>Euteleostomi</taxon>
        <taxon>Actinopterygii</taxon>
        <taxon>Neopterygii</taxon>
        <taxon>Teleostei</taxon>
        <taxon>Neoteleostei</taxon>
        <taxon>Acanthomorphata</taxon>
        <taxon>Ovalentaria</taxon>
        <taxon>Pomacentridae</taxon>
        <taxon>Amphiprion</taxon>
    </lineage>
</organism>
<dbReference type="InterPro" id="IPR011992">
    <property type="entry name" value="EF-hand-dom_pair"/>
</dbReference>
<feature type="signal peptide" evidence="2">
    <location>
        <begin position="1"/>
        <end position="24"/>
    </location>
</feature>
<keyword evidence="1" id="KW-1133">Transmembrane helix</keyword>
<keyword evidence="1" id="KW-0472">Membrane</keyword>
<keyword evidence="5" id="KW-1185">Reference proteome</keyword>
<dbReference type="Gene3D" id="1.10.238.10">
    <property type="entry name" value="EF-hand"/>
    <property type="match status" value="1"/>
</dbReference>
<reference evidence="4" key="3">
    <citation type="submission" date="2025-09" db="UniProtKB">
        <authorList>
            <consortium name="Ensembl"/>
        </authorList>
    </citation>
    <scope>IDENTIFICATION</scope>
</reference>
<dbReference type="SMART" id="SM01394">
    <property type="entry name" value="S_100"/>
    <property type="match status" value="1"/>
</dbReference>
<evidence type="ECO:0000313" key="4">
    <source>
        <dbReference type="Ensembl" id="ENSAPEP00000029566.1"/>
    </source>
</evidence>
<sequence length="298" mass="31034">MCCVEGVLCHVCVSVCVVCVRVGGLSVCQWEDSVCVCCVSVCVSGRTLCVCCCVSVGGLCVCVVCQCVSVGGLCVCVVCQCASVGGLCVCVVCQCASVGGLCVCVVCQCVSVGGLCVCVVCQCVSVGGLCVCVCVSVCVSGRTLCVCCVSVCVSGRTLCVSAGNSVNLVTLRSVLFALGVFFIGFFGFLAATPAQMATKYSDLELALNTLVTEFHKAADDGPTMNTTQFQTLISKQMPALSKMVENEEGLGQVLQQMDVPSGQNISFDNFWKLINKQAVDLFSATYKEKSTKCKCLLQ</sequence>
<dbReference type="CDD" id="cd05022">
    <property type="entry name" value="S-100A13"/>
    <property type="match status" value="1"/>
</dbReference>
<feature type="transmembrane region" description="Helical" evidence="1">
    <location>
        <begin position="169"/>
        <end position="191"/>
    </location>
</feature>
<evidence type="ECO:0000256" key="1">
    <source>
        <dbReference type="SAM" id="Phobius"/>
    </source>
</evidence>